<comment type="caution">
    <text evidence="1">The sequence shown here is derived from an EMBL/GenBank/DDBJ whole genome shotgun (WGS) entry which is preliminary data.</text>
</comment>
<dbReference type="EMBL" id="CAJOAY010008788">
    <property type="protein sequence ID" value="CAF4192907.1"/>
    <property type="molecule type" value="Genomic_DNA"/>
</dbReference>
<gene>
    <name evidence="1" type="ORF">OKA104_LOCUS40536</name>
</gene>
<feature type="non-terminal residue" evidence="1">
    <location>
        <position position="1"/>
    </location>
</feature>
<organism evidence="1 2">
    <name type="scientific">Adineta steineri</name>
    <dbReference type="NCBI Taxonomy" id="433720"/>
    <lineage>
        <taxon>Eukaryota</taxon>
        <taxon>Metazoa</taxon>
        <taxon>Spiralia</taxon>
        <taxon>Gnathifera</taxon>
        <taxon>Rotifera</taxon>
        <taxon>Eurotatoria</taxon>
        <taxon>Bdelloidea</taxon>
        <taxon>Adinetida</taxon>
        <taxon>Adinetidae</taxon>
        <taxon>Adineta</taxon>
    </lineage>
</organism>
<sequence length="186" mass="22063">MASSKNWTISQILVNLDYFHLRSPEKSIRILGNCIRSCETRSPIVLNCSSRQQILPVFPELNDSDEFYPLLANLSDERLSDKGLEFRTNYHYQGRTINISFNRGDDEMEEWFIALEFYLQMDARCFLMKTCSFRESIPRCIDEDQNCHYCHKRLDFTDRFEPAKFFSTSQIHHFVNGYHVYLNCNV</sequence>
<dbReference type="Proteomes" id="UP000663881">
    <property type="component" value="Unassembled WGS sequence"/>
</dbReference>
<evidence type="ECO:0000313" key="2">
    <source>
        <dbReference type="Proteomes" id="UP000663881"/>
    </source>
</evidence>
<dbReference type="AlphaFoldDB" id="A0A820AZ46"/>
<protein>
    <submittedName>
        <fullName evidence="1">Uncharacterized protein</fullName>
    </submittedName>
</protein>
<evidence type="ECO:0000313" key="1">
    <source>
        <dbReference type="EMBL" id="CAF4192907.1"/>
    </source>
</evidence>
<name>A0A820AZ46_9BILA</name>
<proteinExistence type="predicted"/>
<reference evidence="1" key="1">
    <citation type="submission" date="2021-02" db="EMBL/GenBank/DDBJ databases">
        <authorList>
            <person name="Nowell W R."/>
        </authorList>
    </citation>
    <scope>NUCLEOTIDE SEQUENCE</scope>
</reference>
<accession>A0A820AZ46</accession>